<dbReference type="GO" id="GO:0004467">
    <property type="term" value="F:long-chain fatty acid-CoA ligase activity"/>
    <property type="evidence" value="ECO:0007669"/>
    <property type="project" value="TreeGrafter"/>
</dbReference>
<dbReference type="Proteomes" id="UP000186817">
    <property type="component" value="Unassembled WGS sequence"/>
</dbReference>
<evidence type="ECO:0000256" key="2">
    <source>
        <dbReference type="ARBA" id="ARBA00022832"/>
    </source>
</evidence>
<comment type="caution">
    <text evidence="5">The sequence shown here is derived from an EMBL/GenBank/DDBJ whole genome shotgun (WGS) entry which is preliminary data.</text>
</comment>
<dbReference type="OrthoDB" id="3633556at2759"/>
<feature type="chain" id="PRO_5012819323" evidence="4">
    <location>
        <begin position="19"/>
        <end position="247"/>
    </location>
</feature>
<dbReference type="OMA" id="CANIVQW"/>
<evidence type="ECO:0000256" key="3">
    <source>
        <dbReference type="ARBA" id="ARBA00023098"/>
    </source>
</evidence>
<dbReference type="PANTHER" id="PTHR43272">
    <property type="entry name" value="LONG-CHAIN-FATTY-ACID--COA LIGASE"/>
    <property type="match status" value="1"/>
</dbReference>
<sequence>MIRCIVAATAFLMAGGEASDWAAYPERAGKYGTPYTARQLGQAWFNALMLLSDTDRCSLVLTFLLQEKGLFRALLVGKSAEGCMDTNGVVRITGRYKELIIGAGGENIAPVPVEDKIKQLAPALSNVMMVGDNRRFNVALVTLLAEGATGELPGGDNLTGAALEVNPVVKTVSAAMKDPAWQKYIEKAIEETNSDTNVCQNNNWKIQKFVIAPRDFSVQTGEFTPTMKLKRSVTEEMWKELIDPLYS</sequence>
<evidence type="ECO:0000313" key="5">
    <source>
        <dbReference type="EMBL" id="OLQ07520.1"/>
    </source>
</evidence>
<keyword evidence="4" id="KW-0732">Signal</keyword>
<gene>
    <name evidence="5" type="primary">ACSBG2</name>
    <name evidence="5" type="ORF">AK812_SmicGene9053</name>
</gene>
<dbReference type="EMBL" id="LSRX01000136">
    <property type="protein sequence ID" value="OLQ07520.1"/>
    <property type="molecule type" value="Genomic_DNA"/>
</dbReference>
<evidence type="ECO:0000313" key="6">
    <source>
        <dbReference type="Proteomes" id="UP000186817"/>
    </source>
</evidence>
<name>A0A1Q9EJC4_SYMMI</name>
<dbReference type="AlphaFoldDB" id="A0A1Q9EJC4"/>
<accession>A0A1Q9EJC4</accession>
<organism evidence="5 6">
    <name type="scientific">Symbiodinium microadriaticum</name>
    <name type="common">Dinoflagellate</name>
    <name type="synonym">Zooxanthella microadriatica</name>
    <dbReference type="NCBI Taxonomy" id="2951"/>
    <lineage>
        <taxon>Eukaryota</taxon>
        <taxon>Sar</taxon>
        <taxon>Alveolata</taxon>
        <taxon>Dinophyceae</taxon>
        <taxon>Suessiales</taxon>
        <taxon>Symbiodiniaceae</taxon>
        <taxon>Symbiodinium</taxon>
    </lineage>
</organism>
<keyword evidence="3" id="KW-0443">Lipid metabolism</keyword>
<keyword evidence="6" id="KW-1185">Reference proteome</keyword>
<reference evidence="5 6" key="1">
    <citation type="submission" date="2016-02" db="EMBL/GenBank/DDBJ databases">
        <title>Genome analysis of coral dinoflagellate symbionts highlights evolutionary adaptations to a symbiotic lifestyle.</title>
        <authorList>
            <person name="Aranda M."/>
            <person name="Li Y."/>
            <person name="Liew Y.J."/>
            <person name="Baumgarten S."/>
            <person name="Simakov O."/>
            <person name="Wilson M."/>
            <person name="Piel J."/>
            <person name="Ashoor H."/>
            <person name="Bougouffa S."/>
            <person name="Bajic V.B."/>
            <person name="Ryu T."/>
            <person name="Ravasi T."/>
            <person name="Bayer T."/>
            <person name="Micklem G."/>
            <person name="Kim H."/>
            <person name="Bhak J."/>
            <person name="Lajeunesse T.C."/>
            <person name="Voolstra C.R."/>
        </authorList>
    </citation>
    <scope>NUCLEOTIDE SEQUENCE [LARGE SCALE GENOMIC DNA]</scope>
    <source>
        <strain evidence="5 6">CCMP2467</strain>
    </source>
</reference>
<evidence type="ECO:0000256" key="4">
    <source>
        <dbReference type="SAM" id="SignalP"/>
    </source>
</evidence>
<dbReference type="Pfam" id="PF23562">
    <property type="entry name" value="AMP-binding_C_3"/>
    <property type="match status" value="1"/>
</dbReference>
<keyword evidence="2" id="KW-0276">Fatty acid metabolism</keyword>
<dbReference type="GO" id="GO:0005783">
    <property type="term" value="C:endoplasmic reticulum"/>
    <property type="evidence" value="ECO:0007669"/>
    <property type="project" value="TreeGrafter"/>
</dbReference>
<dbReference type="PANTHER" id="PTHR43272:SF32">
    <property type="entry name" value="AMP-DEPENDENT SYNTHETASE_LIGASE DOMAIN-CONTAINING PROTEIN"/>
    <property type="match status" value="1"/>
</dbReference>
<keyword evidence="1 5" id="KW-0436">Ligase</keyword>
<feature type="signal peptide" evidence="4">
    <location>
        <begin position="1"/>
        <end position="18"/>
    </location>
</feature>
<dbReference type="SUPFAM" id="SSF56801">
    <property type="entry name" value="Acetyl-CoA synthetase-like"/>
    <property type="match status" value="1"/>
</dbReference>
<evidence type="ECO:0000256" key="1">
    <source>
        <dbReference type="ARBA" id="ARBA00022598"/>
    </source>
</evidence>
<dbReference type="GO" id="GO:0016020">
    <property type="term" value="C:membrane"/>
    <property type="evidence" value="ECO:0007669"/>
    <property type="project" value="TreeGrafter"/>
</dbReference>
<protein>
    <submittedName>
        <fullName evidence="5">Long-chain-fatty-acid--CoA ligase ACSBG2</fullName>
    </submittedName>
</protein>
<proteinExistence type="predicted"/>